<dbReference type="InterPro" id="IPR046796">
    <property type="entry name" value="Transposase_32_dom"/>
</dbReference>
<evidence type="ECO:0000313" key="4">
    <source>
        <dbReference type="Proteomes" id="UP000825729"/>
    </source>
</evidence>
<dbReference type="Proteomes" id="UP000825729">
    <property type="component" value="Unassembled WGS sequence"/>
</dbReference>
<dbReference type="EMBL" id="JAINDJ010000003">
    <property type="protein sequence ID" value="KAG9453040.1"/>
    <property type="molecule type" value="Genomic_DNA"/>
</dbReference>
<evidence type="ECO:0000256" key="1">
    <source>
        <dbReference type="SAM" id="SignalP"/>
    </source>
</evidence>
<dbReference type="Pfam" id="PF20167">
    <property type="entry name" value="Transposase_32"/>
    <property type="match status" value="1"/>
</dbReference>
<comment type="caution">
    <text evidence="3">The sequence shown here is derived from an EMBL/GenBank/DDBJ whole genome shotgun (WGS) entry which is preliminary data.</text>
</comment>
<accession>A0AAV7EY29</accession>
<gene>
    <name evidence="3" type="ORF">H6P81_005944</name>
</gene>
<feature type="domain" description="Putative plant transposon protein" evidence="2">
    <location>
        <begin position="1"/>
        <end position="76"/>
    </location>
</feature>
<keyword evidence="1" id="KW-0732">Signal</keyword>
<evidence type="ECO:0000313" key="3">
    <source>
        <dbReference type="EMBL" id="KAG9453040.1"/>
    </source>
</evidence>
<name>A0AAV7EY29_ARIFI</name>
<keyword evidence="4" id="KW-1185">Reference proteome</keyword>
<dbReference type="AlphaFoldDB" id="A0AAV7EY29"/>
<proteinExistence type="predicted"/>
<sequence length="149" mass="17580">MKADAWLWAHFLFLRVRETSHLTEITYDKGRILYAFLEGIHINVKGVIHASIMKQKERPTTLPFPHLISGLCIEASIIQDKDEVMVPPEKPITPYTYSRIFRPQKHVSTSRDKAEDSKRLRIEAELKSLRDEEYKFSEKNRLIWRCGQR</sequence>
<feature type="chain" id="PRO_5043473682" description="Putative plant transposon protein domain-containing protein" evidence="1">
    <location>
        <begin position="20"/>
        <end position="149"/>
    </location>
</feature>
<protein>
    <recommendedName>
        <fullName evidence="2">Putative plant transposon protein domain-containing protein</fullName>
    </recommendedName>
</protein>
<feature type="signal peptide" evidence="1">
    <location>
        <begin position="1"/>
        <end position="19"/>
    </location>
</feature>
<organism evidence="3 4">
    <name type="scientific">Aristolochia fimbriata</name>
    <name type="common">White veined hardy Dutchman's pipe vine</name>
    <dbReference type="NCBI Taxonomy" id="158543"/>
    <lineage>
        <taxon>Eukaryota</taxon>
        <taxon>Viridiplantae</taxon>
        <taxon>Streptophyta</taxon>
        <taxon>Embryophyta</taxon>
        <taxon>Tracheophyta</taxon>
        <taxon>Spermatophyta</taxon>
        <taxon>Magnoliopsida</taxon>
        <taxon>Magnoliidae</taxon>
        <taxon>Piperales</taxon>
        <taxon>Aristolochiaceae</taxon>
        <taxon>Aristolochia</taxon>
    </lineage>
</organism>
<reference evidence="3 4" key="1">
    <citation type="submission" date="2021-07" db="EMBL/GenBank/DDBJ databases">
        <title>The Aristolochia fimbriata genome: insights into angiosperm evolution, floral development and chemical biosynthesis.</title>
        <authorList>
            <person name="Jiao Y."/>
        </authorList>
    </citation>
    <scope>NUCLEOTIDE SEQUENCE [LARGE SCALE GENOMIC DNA]</scope>
    <source>
        <strain evidence="3">IBCAS-2021</strain>
        <tissue evidence="3">Leaf</tissue>
    </source>
</reference>
<evidence type="ECO:0000259" key="2">
    <source>
        <dbReference type="Pfam" id="PF20167"/>
    </source>
</evidence>